<dbReference type="RefSeq" id="WP_119657312.1">
    <property type="nucleotide sequence ID" value="NZ_JBHUOI010000081.1"/>
</dbReference>
<comment type="caution">
    <text evidence="1">The sequence shown here is derived from an EMBL/GenBank/DDBJ whole genome shotgun (WGS) entry which is preliminary data.</text>
</comment>
<evidence type="ECO:0000313" key="1">
    <source>
        <dbReference type="EMBL" id="RIY06447.1"/>
    </source>
</evidence>
<accession>A0A418QMI7</accession>
<name>A0A418QMI7_9BACT</name>
<dbReference type="Proteomes" id="UP000284250">
    <property type="component" value="Unassembled WGS sequence"/>
</dbReference>
<proteinExistence type="predicted"/>
<dbReference type="EMBL" id="QYCN01000040">
    <property type="protein sequence ID" value="RIY06447.1"/>
    <property type="molecule type" value="Genomic_DNA"/>
</dbReference>
<keyword evidence="2" id="KW-1185">Reference proteome</keyword>
<dbReference type="SUPFAM" id="SSF88874">
    <property type="entry name" value="Receptor-binding domain of short tail fibre protein gp12"/>
    <property type="match status" value="1"/>
</dbReference>
<gene>
    <name evidence="1" type="ORF">D0T11_18580</name>
</gene>
<dbReference type="OrthoDB" id="9113831at2"/>
<protein>
    <recommendedName>
        <fullName evidence="3">Phage tail collar domain-containing protein</fullName>
    </recommendedName>
</protein>
<evidence type="ECO:0008006" key="3">
    <source>
        <dbReference type="Google" id="ProtNLM"/>
    </source>
</evidence>
<dbReference type="AlphaFoldDB" id="A0A418QMI7"/>
<reference evidence="1 2" key="1">
    <citation type="submission" date="2019-01" db="EMBL/GenBank/DDBJ databases">
        <title>Hymenobacter humicola sp. nov., isolated from soils in Antarctica.</title>
        <authorList>
            <person name="Sedlacek I."/>
            <person name="Holochova P."/>
            <person name="Kralova S."/>
            <person name="Pantucek R."/>
            <person name="Stankova E."/>
            <person name="Vrbovska V."/>
            <person name="Kristofova L."/>
            <person name="Svec P."/>
            <person name="Busse H.-J."/>
        </authorList>
    </citation>
    <scope>NUCLEOTIDE SEQUENCE [LARGE SCALE GENOMIC DNA]</scope>
    <source>
        <strain evidence="1 2">CCM 8852</strain>
    </source>
</reference>
<dbReference type="CDD" id="cd22641">
    <property type="entry name" value="C24-like"/>
    <property type="match status" value="1"/>
</dbReference>
<sequence length="301" mass="32710">MLKELISETGGRPFYNDDLMTLQDQLSQAILAPYLSLPWSCVLVGCDVVPTGGGKFNVGWGIAYFNGSIRRFEGASNVSLPAELYLMPKVESSIRAYQTGGSKPCMVESKLGLRPVAGGGLLVTADGVLRVHKAQEAMFRSAGELHALTDFPAEYDNTGKGRYGTKAYGWALANGQNGTMPTGGLFPVGYLSNDTDYGNTKKTGGKKEVKLEVDQMPTHSHNVSSDGQHNHSFSNWQLNFKADRSDSGSREYVPDPGIRNTTFTTAQAGAHSHTLFDTGGGLPHENRPPYMVVAWRQWIGW</sequence>
<organism evidence="1 2">
    <name type="scientific">Hymenobacter rubripertinctus</name>
    <dbReference type="NCBI Taxonomy" id="2029981"/>
    <lineage>
        <taxon>Bacteria</taxon>
        <taxon>Pseudomonadati</taxon>
        <taxon>Bacteroidota</taxon>
        <taxon>Cytophagia</taxon>
        <taxon>Cytophagales</taxon>
        <taxon>Hymenobacteraceae</taxon>
        <taxon>Hymenobacter</taxon>
    </lineage>
</organism>
<evidence type="ECO:0000313" key="2">
    <source>
        <dbReference type="Proteomes" id="UP000284250"/>
    </source>
</evidence>